<keyword evidence="16" id="KW-1185">Reference proteome</keyword>
<name>A0A9Q0EXR5_9TELE</name>
<dbReference type="AlphaFoldDB" id="A0A9Q0EXR5"/>
<organism evidence="15 16">
    <name type="scientific">Muraenolepis orangiensis</name>
    <name type="common">Patagonian moray cod</name>
    <dbReference type="NCBI Taxonomy" id="630683"/>
    <lineage>
        <taxon>Eukaryota</taxon>
        <taxon>Metazoa</taxon>
        <taxon>Chordata</taxon>
        <taxon>Craniata</taxon>
        <taxon>Vertebrata</taxon>
        <taxon>Euteleostomi</taxon>
        <taxon>Actinopterygii</taxon>
        <taxon>Neopterygii</taxon>
        <taxon>Teleostei</taxon>
        <taxon>Neoteleostei</taxon>
        <taxon>Acanthomorphata</taxon>
        <taxon>Zeiogadaria</taxon>
        <taxon>Gadariae</taxon>
        <taxon>Gadiformes</taxon>
        <taxon>Muraenolepidoidei</taxon>
        <taxon>Muraenolepididae</taxon>
        <taxon>Muraenolepis</taxon>
    </lineage>
</organism>
<dbReference type="Proteomes" id="UP001148018">
    <property type="component" value="Unassembled WGS sequence"/>
</dbReference>
<dbReference type="PANTHER" id="PTHR23343:SF117">
    <property type="entry name" value="ZONA PELLUCIDA SPERM-BINDING PROTEIN 4-LIKE ISOFORM X1"/>
    <property type="match status" value="1"/>
</dbReference>
<keyword evidence="8" id="KW-0472">Membrane</keyword>
<evidence type="ECO:0000256" key="3">
    <source>
        <dbReference type="ARBA" id="ARBA00022525"/>
    </source>
</evidence>
<proteinExistence type="predicted"/>
<keyword evidence="4" id="KW-0272">Extracellular matrix</keyword>
<evidence type="ECO:0000256" key="9">
    <source>
        <dbReference type="ARBA" id="ARBA00023157"/>
    </source>
</evidence>
<evidence type="ECO:0000259" key="14">
    <source>
        <dbReference type="PROSITE" id="PS51034"/>
    </source>
</evidence>
<accession>A0A9Q0EXR5</accession>
<evidence type="ECO:0000256" key="2">
    <source>
        <dbReference type="ARBA" id="ARBA00022475"/>
    </source>
</evidence>
<dbReference type="EMBL" id="JANIIK010000034">
    <property type="protein sequence ID" value="KAJ3615109.1"/>
    <property type="molecule type" value="Genomic_DNA"/>
</dbReference>
<evidence type="ECO:0000256" key="1">
    <source>
        <dbReference type="ARBA" id="ARBA00004251"/>
    </source>
</evidence>
<dbReference type="Pfam" id="PF00100">
    <property type="entry name" value="Zona_pellucida"/>
    <property type="match status" value="1"/>
</dbReference>
<dbReference type="InterPro" id="IPR055356">
    <property type="entry name" value="ZP-N"/>
</dbReference>
<keyword evidence="9" id="KW-1015">Disulfide bond</keyword>
<evidence type="ECO:0000256" key="5">
    <source>
        <dbReference type="ARBA" id="ARBA00022685"/>
    </source>
</evidence>
<comment type="caution">
    <text evidence="15">The sequence shown here is derived from an EMBL/GenBank/DDBJ whole genome shotgun (WGS) entry which is preliminary data.</text>
</comment>
<evidence type="ECO:0000256" key="7">
    <source>
        <dbReference type="ARBA" id="ARBA00022989"/>
    </source>
</evidence>
<dbReference type="SMART" id="SM00241">
    <property type="entry name" value="ZP"/>
    <property type="match status" value="1"/>
</dbReference>
<keyword evidence="6" id="KW-0812">Transmembrane</keyword>
<keyword evidence="10" id="KW-0325">Glycoprotein</keyword>
<evidence type="ECO:0000256" key="6">
    <source>
        <dbReference type="ARBA" id="ARBA00022692"/>
    </source>
</evidence>
<protein>
    <recommendedName>
        <fullName evidence="14">ZP domain-containing protein</fullName>
    </recommendedName>
</protein>
<dbReference type="InterPro" id="IPR042235">
    <property type="entry name" value="ZP-C_dom"/>
</dbReference>
<dbReference type="PRINTS" id="PR01217">
    <property type="entry name" value="PRICHEXTENSN"/>
</dbReference>
<dbReference type="InterPro" id="IPR051148">
    <property type="entry name" value="Zona_Pellucida_Domain_gp"/>
</dbReference>
<keyword evidence="7" id="KW-1133">Transmembrane helix</keyword>
<dbReference type="GO" id="GO:0060468">
    <property type="term" value="P:prevention of polyspermy"/>
    <property type="evidence" value="ECO:0007669"/>
    <property type="project" value="TreeGrafter"/>
</dbReference>
<dbReference type="GO" id="GO:0007339">
    <property type="term" value="P:binding of sperm to zona pellucida"/>
    <property type="evidence" value="ECO:0007669"/>
    <property type="project" value="TreeGrafter"/>
</dbReference>
<dbReference type="PANTHER" id="PTHR23343">
    <property type="entry name" value="ZONA PELLUCIDA SPERM-BINDING PROTEIN"/>
    <property type="match status" value="1"/>
</dbReference>
<evidence type="ECO:0000313" key="16">
    <source>
        <dbReference type="Proteomes" id="UP001148018"/>
    </source>
</evidence>
<evidence type="ECO:0000256" key="8">
    <source>
        <dbReference type="ARBA" id="ARBA00023136"/>
    </source>
</evidence>
<evidence type="ECO:0000256" key="13">
    <source>
        <dbReference type="SAM" id="MobiDB-lite"/>
    </source>
</evidence>
<evidence type="ECO:0000256" key="4">
    <source>
        <dbReference type="ARBA" id="ARBA00022530"/>
    </source>
</evidence>
<feature type="domain" description="ZP" evidence="14">
    <location>
        <begin position="232"/>
        <end position="506"/>
    </location>
</feature>
<evidence type="ECO:0000256" key="10">
    <source>
        <dbReference type="ARBA" id="ARBA00023180"/>
    </source>
</evidence>
<sequence length="506" mass="54724">MLLPSKEPGLTFQTPLPACHSQQKTPTSLSLRLKFWDVSLAQNRILELQCPYRPPPLISNINARGPSPASLHAPGPPSPPSPPSPMPEPPPSPPSPPMPDASPSPPLPPPMPKVLPPSPPPMPEVLSPPPPPMPEVLPPLMPEVLPSPPPMPEVLSPPPPPPMPEVLPPPMPEVLPPPPPPPMLEVLPPPPMSEALPPPSPPPMPEVLSSPPMPEVPLLDPLIQPLPLLSRECTLDRNFVFTVPASLTNPPLSPALLVAPGNVSCKPRRVTPDFALFQIPMDGCGTHKMVLGETVIYILEVVNNVESITLDYGTITRDSPVRIFVECRFPPGSPVATTSYMTKIPSLGSAVQGQGVFGVQLRIAKDARYTSYHTQYHVPLHMLLGEPLYLELRLVNPPDPQLVLLVHYCVAYPRSAEAMWVILYKACPNPYDPGANNVILPSLESQTRRFTISTFQFLQKGKTSEFVCVCVCVCGPSCPLSQVYFMCSTEACVSQDGLCVEGCLDQ</sequence>
<dbReference type="GO" id="GO:0035805">
    <property type="term" value="C:egg coat"/>
    <property type="evidence" value="ECO:0007669"/>
    <property type="project" value="UniProtKB-SubCell"/>
</dbReference>
<reference evidence="15" key="1">
    <citation type="submission" date="2022-07" db="EMBL/GenBank/DDBJ databases">
        <title>Chromosome-level genome of Muraenolepis orangiensis.</title>
        <authorList>
            <person name="Kim J."/>
        </authorList>
    </citation>
    <scope>NUCLEOTIDE SEQUENCE</scope>
    <source>
        <strain evidence="15">KU_S4_2022</strain>
        <tissue evidence="15">Muscle</tissue>
    </source>
</reference>
<dbReference type="Gene3D" id="2.60.40.4100">
    <property type="entry name" value="Zona pellucida, ZP-C domain"/>
    <property type="match status" value="1"/>
</dbReference>
<feature type="region of interest" description="Disordered" evidence="13">
    <location>
        <begin position="189"/>
        <end position="208"/>
    </location>
</feature>
<keyword evidence="5" id="KW-0165">Cleavage on pair of basic residues</keyword>
<keyword evidence="11" id="KW-0278">Fertilization</keyword>
<feature type="region of interest" description="Disordered" evidence="13">
    <location>
        <begin position="52"/>
        <end position="129"/>
    </location>
</feature>
<feature type="region of interest" description="Disordered" evidence="13">
    <location>
        <begin position="1"/>
        <end position="25"/>
    </location>
</feature>
<dbReference type="GO" id="GO:0035804">
    <property type="term" value="F:structural constituent of egg coat"/>
    <property type="evidence" value="ECO:0007669"/>
    <property type="project" value="TreeGrafter"/>
</dbReference>
<dbReference type="Pfam" id="PF23344">
    <property type="entry name" value="ZP-N"/>
    <property type="match status" value="1"/>
</dbReference>
<dbReference type="OrthoDB" id="9907024at2759"/>
<dbReference type="PROSITE" id="PS51034">
    <property type="entry name" value="ZP_2"/>
    <property type="match status" value="1"/>
</dbReference>
<feature type="compositionally biased region" description="Pro residues" evidence="13">
    <location>
        <begin position="74"/>
        <end position="129"/>
    </location>
</feature>
<evidence type="ECO:0000256" key="11">
    <source>
        <dbReference type="ARBA" id="ARBA00023279"/>
    </source>
</evidence>
<evidence type="ECO:0000313" key="15">
    <source>
        <dbReference type="EMBL" id="KAJ3615109.1"/>
    </source>
</evidence>
<dbReference type="InterPro" id="IPR055355">
    <property type="entry name" value="ZP-C"/>
</dbReference>
<comment type="subcellular location">
    <subcellularLocation>
        <location evidence="1">Cell membrane</location>
        <topology evidence="1">Single-pass type I membrane protein</topology>
    </subcellularLocation>
    <subcellularLocation>
        <location evidence="12">Zona pellucida</location>
    </subcellularLocation>
</comment>
<keyword evidence="2" id="KW-1003">Cell membrane</keyword>
<gene>
    <name evidence="15" type="ORF">NHX12_018677</name>
</gene>
<dbReference type="Gene3D" id="2.60.40.3210">
    <property type="entry name" value="Zona pellucida, ZP-N domain"/>
    <property type="match status" value="1"/>
</dbReference>
<evidence type="ECO:0000256" key="12">
    <source>
        <dbReference type="ARBA" id="ARBA00024183"/>
    </source>
</evidence>
<keyword evidence="3" id="KW-0964">Secreted</keyword>
<dbReference type="GO" id="GO:0005886">
    <property type="term" value="C:plasma membrane"/>
    <property type="evidence" value="ECO:0007669"/>
    <property type="project" value="UniProtKB-SubCell"/>
</dbReference>
<dbReference type="GO" id="GO:0032190">
    <property type="term" value="F:acrosin binding"/>
    <property type="evidence" value="ECO:0007669"/>
    <property type="project" value="TreeGrafter"/>
</dbReference>
<dbReference type="InterPro" id="IPR001507">
    <property type="entry name" value="ZP_dom"/>
</dbReference>